<sequence>MSYVLEIKNITKKFGDFTAVDSVSFTVDDGGFFSILGGSGCGKTTLLRMIAGFEEETEGELYIRGESMKGIPPEKRPVNIVFQNLALFPMMNVEKNVAFGLQRQKLPRQEVKHRVTEMLERVGLVGFEKKKVTDLSGGQRQRVAIARSLVLRPSILLLDEPLGALDRKLREHMKIELKVLQKEIGTTFIYITHDQSEALVMSDSVAVMNEGHFEQIDTPKNLYKNPKTSFVAGFVGESNEFSVTDYRDGILVTGSGCRLNKPGLDFQPRKLFMRPEAFILNPSPDLENVELIDMKVKAILFDGSNTKISANILDGNDDVLISLPQNAQFEDLREGEELKVGIHRDDLKCYRD</sequence>
<dbReference type="AlphaFoldDB" id="A0A8D5FRA4"/>
<evidence type="ECO:0000256" key="1">
    <source>
        <dbReference type="ARBA" id="ARBA00022448"/>
    </source>
</evidence>
<dbReference type="EMBL" id="AP024086">
    <property type="protein sequence ID" value="BCL60324.1"/>
    <property type="molecule type" value="Genomic_DNA"/>
</dbReference>
<evidence type="ECO:0000313" key="6">
    <source>
        <dbReference type="Proteomes" id="UP000826725"/>
    </source>
</evidence>
<keyword evidence="1" id="KW-0813">Transport</keyword>
<dbReference type="InterPro" id="IPR017871">
    <property type="entry name" value="ABC_transporter-like_CS"/>
</dbReference>
<keyword evidence="3" id="KW-0067">ATP-binding</keyword>
<dbReference type="GO" id="GO:0005524">
    <property type="term" value="F:ATP binding"/>
    <property type="evidence" value="ECO:0007669"/>
    <property type="project" value="UniProtKB-KW"/>
</dbReference>
<dbReference type="PROSITE" id="PS00211">
    <property type="entry name" value="ABC_TRANSPORTER_1"/>
    <property type="match status" value="1"/>
</dbReference>
<dbReference type="InterPro" id="IPR050093">
    <property type="entry name" value="ABC_SmlMolc_Importer"/>
</dbReference>
<dbReference type="InterPro" id="IPR003439">
    <property type="entry name" value="ABC_transporter-like_ATP-bd"/>
</dbReference>
<gene>
    <name evidence="5" type="ORF">DGMP_10170</name>
</gene>
<accession>A0A8D5FRA4</accession>
<feature type="domain" description="ABC transporter" evidence="4">
    <location>
        <begin position="5"/>
        <end position="235"/>
    </location>
</feature>
<proteinExistence type="predicted"/>
<evidence type="ECO:0000256" key="3">
    <source>
        <dbReference type="ARBA" id="ARBA00022840"/>
    </source>
</evidence>
<evidence type="ECO:0000256" key="2">
    <source>
        <dbReference type="ARBA" id="ARBA00022741"/>
    </source>
</evidence>
<dbReference type="FunFam" id="3.40.50.300:FF:000133">
    <property type="entry name" value="Spermidine/putrescine import ATP-binding protein PotA"/>
    <property type="match status" value="1"/>
</dbReference>
<dbReference type="PANTHER" id="PTHR42781">
    <property type="entry name" value="SPERMIDINE/PUTRESCINE IMPORT ATP-BINDING PROTEIN POTA"/>
    <property type="match status" value="1"/>
</dbReference>
<evidence type="ECO:0000259" key="4">
    <source>
        <dbReference type="PROSITE" id="PS50893"/>
    </source>
</evidence>
<evidence type="ECO:0000313" key="5">
    <source>
        <dbReference type="EMBL" id="BCL60324.1"/>
    </source>
</evidence>
<keyword evidence="6" id="KW-1185">Reference proteome</keyword>
<protein>
    <recommendedName>
        <fullName evidence="4">ABC transporter domain-containing protein</fullName>
    </recommendedName>
</protein>
<dbReference type="RefSeq" id="WP_228856462.1">
    <property type="nucleotide sequence ID" value="NZ_AP024086.1"/>
</dbReference>
<reference evidence="5" key="1">
    <citation type="submission" date="2020-09" db="EMBL/GenBank/DDBJ databases">
        <title>Desulfogranum mesoprofundum gen. nov., sp. nov., a novel mesophilic, sulfate-reducing chemolithoautotroph isolated from a deep-sea hydrothermal vent chimney in the Suiyo Seamount.</title>
        <authorList>
            <person name="Hashimoto Y."/>
            <person name="Nakagawa S."/>
        </authorList>
    </citation>
    <scope>NUCLEOTIDE SEQUENCE</scope>
    <source>
        <strain evidence="5">KT2</strain>
    </source>
</reference>
<dbReference type="GO" id="GO:0005886">
    <property type="term" value="C:plasma membrane"/>
    <property type="evidence" value="ECO:0007669"/>
    <property type="project" value="UniProtKB-ARBA"/>
</dbReference>
<dbReference type="GO" id="GO:0032991">
    <property type="term" value="C:protein-containing complex"/>
    <property type="evidence" value="ECO:0007669"/>
    <property type="project" value="UniProtKB-ARBA"/>
</dbReference>
<dbReference type="SMART" id="SM00382">
    <property type="entry name" value="AAA"/>
    <property type="match status" value="1"/>
</dbReference>
<dbReference type="PROSITE" id="PS50893">
    <property type="entry name" value="ABC_TRANSPORTER_2"/>
    <property type="match status" value="1"/>
</dbReference>
<dbReference type="Pfam" id="PF00005">
    <property type="entry name" value="ABC_tran"/>
    <property type="match status" value="1"/>
</dbReference>
<keyword evidence="2" id="KW-0547">Nucleotide-binding</keyword>
<dbReference type="GO" id="GO:0015847">
    <property type="term" value="P:putrescine transport"/>
    <property type="evidence" value="ECO:0007669"/>
    <property type="project" value="UniProtKB-ARBA"/>
</dbReference>
<dbReference type="Proteomes" id="UP000826725">
    <property type="component" value="Chromosome"/>
</dbReference>
<name>A0A8D5FRA4_9BACT</name>
<dbReference type="PANTHER" id="PTHR42781:SF4">
    <property type="entry name" value="SPERMIDINE_PUTRESCINE IMPORT ATP-BINDING PROTEIN POTA"/>
    <property type="match status" value="1"/>
</dbReference>
<organism evidence="5 6">
    <name type="scientific">Desulfomarina profundi</name>
    <dbReference type="NCBI Taxonomy" id="2772557"/>
    <lineage>
        <taxon>Bacteria</taxon>
        <taxon>Pseudomonadati</taxon>
        <taxon>Thermodesulfobacteriota</taxon>
        <taxon>Desulfobulbia</taxon>
        <taxon>Desulfobulbales</taxon>
        <taxon>Desulfobulbaceae</taxon>
        <taxon>Desulfomarina</taxon>
    </lineage>
</organism>
<dbReference type="InterPro" id="IPR003593">
    <property type="entry name" value="AAA+_ATPase"/>
</dbReference>
<dbReference type="GO" id="GO:0016887">
    <property type="term" value="F:ATP hydrolysis activity"/>
    <property type="evidence" value="ECO:0007669"/>
    <property type="project" value="InterPro"/>
</dbReference>
<dbReference type="KEGG" id="dbk:DGMP_10170"/>